<reference evidence="2 3" key="1">
    <citation type="submission" date="2018-06" db="EMBL/GenBank/DDBJ databases">
        <authorList>
            <consortium name="Pathogen Informatics"/>
            <person name="Doyle S."/>
        </authorList>
    </citation>
    <scope>NUCLEOTIDE SEQUENCE [LARGE SCALE GENOMIC DNA]</scope>
    <source>
        <strain evidence="2 3">NCTC10418</strain>
    </source>
</reference>
<organism evidence="2 3">
    <name type="scientific">Escherichia coli</name>
    <dbReference type="NCBI Taxonomy" id="562"/>
    <lineage>
        <taxon>Bacteria</taxon>
        <taxon>Pseudomonadati</taxon>
        <taxon>Pseudomonadota</taxon>
        <taxon>Gammaproteobacteria</taxon>
        <taxon>Enterobacterales</taxon>
        <taxon>Enterobacteriaceae</taxon>
        <taxon>Escherichia</taxon>
    </lineage>
</organism>
<accession>A0A376KLQ4</accession>
<evidence type="ECO:0000256" key="1">
    <source>
        <dbReference type="SAM" id="Phobius"/>
    </source>
</evidence>
<dbReference type="AlphaFoldDB" id="A0A376KLQ4"/>
<feature type="transmembrane region" description="Helical" evidence="1">
    <location>
        <begin position="182"/>
        <end position="205"/>
    </location>
</feature>
<gene>
    <name evidence="2" type="ORF">NCTC10418_01327</name>
</gene>
<protein>
    <submittedName>
        <fullName evidence="2">Uncharacterized protein</fullName>
    </submittedName>
</protein>
<sequence length="242" mass="27117">MVDDNYSSLRGLRHYDARNLPVILSGIILMAGLCAWLQWQDIWIFYSWHLIFSGLGEWTGSVLGVVISRDNALNVSVSSPLLSVTPAESMLRIFTGALILSGLSFFVPSRYLPFRYFLRISGVLLFLSLGGYQLMREPEYPDMNAYLATIFHAGYWFVVLGPLFFAIMAFTLPGNLVLRLGWVLLAELYLILIVPVIALWHWLILLWAGPLILPVTGSLGTVFLLSCYLIAFYGMAASVEVL</sequence>
<keyword evidence="1" id="KW-0472">Membrane</keyword>
<proteinExistence type="predicted"/>
<name>A0A376KLQ4_ECOLX</name>
<keyword evidence="1" id="KW-1133">Transmembrane helix</keyword>
<feature type="transmembrane region" description="Helical" evidence="1">
    <location>
        <begin position="20"/>
        <end position="39"/>
    </location>
</feature>
<feature type="transmembrane region" description="Helical" evidence="1">
    <location>
        <begin position="211"/>
        <end position="236"/>
    </location>
</feature>
<keyword evidence="1" id="KW-0812">Transmembrane</keyword>
<dbReference type="Proteomes" id="UP000255460">
    <property type="component" value="Unassembled WGS sequence"/>
</dbReference>
<feature type="transmembrane region" description="Helical" evidence="1">
    <location>
        <begin position="146"/>
        <end position="170"/>
    </location>
</feature>
<feature type="transmembrane region" description="Helical" evidence="1">
    <location>
        <begin position="89"/>
        <end position="107"/>
    </location>
</feature>
<evidence type="ECO:0000313" key="2">
    <source>
        <dbReference type="EMBL" id="STE83669.1"/>
    </source>
</evidence>
<evidence type="ECO:0000313" key="3">
    <source>
        <dbReference type="Proteomes" id="UP000255460"/>
    </source>
</evidence>
<dbReference type="EMBL" id="UFZQ01000001">
    <property type="protein sequence ID" value="STE83669.1"/>
    <property type="molecule type" value="Genomic_DNA"/>
</dbReference>
<feature type="transmembrane region" description="Helical" evidence="1">
    <location>
        <begin position="116"/>
        <end position="134"/>
    </location>
</feature>